<feature type="region of interest" description="Disordered" evidence="1">
    <location>
        <begin position="34"/>
        <end position="83"/>
    </location>
</feature>
<keyword evidence="4" id="KW-1185">Reference proteome</keyword>
<evidence type="ECO:0000256" key="2">
    <source>
        <dbReference type="SAM" id="Phobius"/>
    </source>
</evidence>
<dbReference type="OrthoDB" id="5591953at2759"/>
<evidence type="ECO:0000313" key="3">
    <source>
        <dbReference type="EMBL" id="RIA81187.1"/>
    </source>
</evidence>
<feature type="compositionally biased region" description="Low complexity" evidence="1">
    <location>
        <begin position="300"/>
        <end position="309"/>
    </location>
</feature>
<sequence>MTIVSNGYGDDHFWCFMNRASHKNGETMLTSSTFKSVKSRQRRNISSDGITSQDTSRLSSRKFSTTSSLQSSRSSNTLGSSSDGLELRPPSFFMNTLNQYRTNSTNFNQIPSIVQQKIASNITRATRKMASYIFLQLVQYAPIIIYSLCFLFDIVQSWVYILFIILINLGGVVKTFTFLRNEIFSKQKKPSVNSNCNNSQGNMSTLHSRNNSNNSITFPPKSHSSMKISHRLNTSISPTNSNYSSNSNYNNFNNNFEMMSTIVENDLPSIPNSPTRESTLVVDLNNKSSNFNTARNTLVDDNSNNNNDNDNNDEIIEIFDDDLERDENNDYEWCEDDLIDIDFLVPFIFSDQSFIMRPSSLSLNSESRKIFNRSSLLNIPPSSNQNVLNVGKLSTFNNSYCDSFISTNESIPDPHFHNDGDNSSIS</sequence>
<keyword evidence="2" id="KW-1133">Transmembrane helix</keyword>
<feature type="region of interest" description="Disordered" evidence="1">
    <location>
        <begin position="201"/>
        <end position="224"/>
    </location>
</feature>
<dbReference type="Proteomes" id="UP000265703">
    <property type="component" value="Unassembled WGS sequence"/>
</dbReference>
<keyword evidence="2" id="KW-0812">Transmembrane</keyword>
<proteinExistence type="predicted"/>
<reference evidence="3 4" key="1">
    <citation type="submission" date="2018-06" db="EMBL/GenBank/DDBJ databases">
        <title>Comparative genomics reveals the genomic features of Rhizophagus irregularis, R. cerebriforme, R. diaphanum and Gigaspora rosea, and their symbiotic lifestyle signature.</title>
        <authorList>
            <person name="Morin E."/>
            <person name="San Clemente H."/>
            <person name="Chen E.C.H."/>
            <person name="De La Providencia I."/>
            <person name="Hainaut M."/>
            <person name="Kuo A."/>
            <person name="Kohler A."/>
            <person name="Murat C."/>
            <person name="Tang N."/>
            <person name="Roy S."/>
            <person name="Loubradou J."/>
            <person name="Henrissat B."/>
            <person name="Grigoriev I.V."/>
            <person name="Corradi N."/>
            <person name="Roux C."/>
            <person name="Martin F.M."/>
        </authorList>
    </citation>
    <scope>NUCLEOTIDE SEQUENCE [LARGE SCALE GENOMIC DNA]</scope>
    <source>
        <strain evidence="3 4">DAOM 227022</strain>
    </source>
</reference>
<keyword evidence="2" id="KW-0472">Membrane</keyword>
<feature type="compositionally biased region" description="Polar residues" evidence="1">
    <location>
        <begin position="44"/>
        <end position="55"/>
    </location>
</feature>
<feature type="compositionally biased region" description="Low complexity" evidence="1">
    <location>
        <begin position="56"/>
        <end position="82"/>
    </location>
</feature>
<feature type="transmembrane region" description="Helical" evidence="2">
    <location>
        <begin position="158"/>
        <end position="179"/>
    </location>
</feature>
<accession>A0A397SB03</accession>
<comment type="caution">
    <text evidence="3">The sequence shown here is derived from an EMBL/GenBank/DDBJ whole genome shotgun (WGS) entry which is preliminary data.</text>
</comment>
<dbReference type="AlphaFoldDB" id="A0A397SB03"/>
<evidence type="ECO:0000256" key="1">
    <source>
        <dbReference type="SAM" id="MobiDB-lite"/>
    </source>
</evidence>
<name>A0A397SB03_9GLOM</name>
<evidence type="ECO:0000313" key="4">
    <source>
        <dbReference type="Proteomes" id="UP000265703"/>
    </source>
</evidence>
<gene>
    <name evidence="3" type="ORF">C1645_573033</name>
</gene>
<protein>
    <submittedName>
        <fullName evidence="3">Uncharacterized protein</fullName>
    </submittedName>
</protein>
<dbReference type="EMBL" id="QKYT01000835">
    <property type="protein sequence ID" value="RIA81187.1"/>
    <property type="molecule type" value="Genomic_DNA"/>
</dbReference>
<feature type="transmembrane region" description="Helical" evidence="2">
    <location>
        <begin position="132"/>
        <end position="152"/>
    </location>
</feature>
<feature type="region of interest" description="Disordered" evidence="1">
    <location>
        <begin position="291"/>
        <end position="313"/>
    </location>
</feature>
<organism evidence="3 4">
    <name type="scientific">Glomus cerebriforme</name>
    <dbReference type="NCBI Taxonomy" id="658196"/>
    <lineage>
        <taxon>Eukaryota</taxon>
        <taxon>Fungi</taxon>
        <taxon>Fungi incertae sedis</taxon>
        <taxon>Mucoromycota</taxon>
        <taxon>Glomeromycotina</taxon>
        <taxon>Glomeromycetes</taxon>
        <taxon>Glomerales</taxon>
        <taxon>Glomeraceae</taxon>
        <taxon>Glomus</taxon>
    </lineage>
</organism>